<name>A0A8D0YEH3_PIG</name>
<evidence type="ECO:0000256" key="1">
    <source>
        <dbReference type="SAM" id="Phobius"/>
    </source>
</evidence>
<dbReference type="Ensembl" id="ENSSSCT00035000333.1">
    <property type="protein sequence ID" value="ENSSSCP00035000054.1"/>
    <property type="gene ID" value="ENSSSCG00035000305.1"/>
</dbReference>
<protein>
    <submittedName>
        <fullName evidence="2">Uncharacterized protein</fullName>
    </submittedName>
</protein>
<feature type="transmembrane region" description="Helical" evidence="1">
    <location>
        <begin position="96"/>
        <end position="116"/>
    </location>
</feature>
<feature type="transmembrane region" description="Helical" evidence="1">
    <location>
        <begin position="57"/>
        <end position="76"/>
    </location>
</feature>
<dbReference type="AlphaFoldDB" id="A0A8D0YEH3"/>
<feature type="transmembrane region" description="Helical" evidence="1">
    <location>
        <begin position="7"/>
        <end position="27"/>
    </location>
</feature>
<evidence type="ECO:0000313" key="3">
    <source>
        <dbReference type="Proteomes" id="UP000694720"/>
    </source>
</evidence>
<evidence type="ECO:0000313" key="2">
    <source>
        <dbReference type="Ensembl" id="ENSSSCP00035000054.1"/>
    </source>
</evidence>
<keyword evidence="1" id="KW-0812">Transmembrane</keyword>
<sequence length="117" mass="13516">MVMNLHIHVYILFSHIIMLHHNCISLIISDVENFFICLLAICVSSLEKCLFMSFAHFSTGLLAFLLLSCISCLYILEIKPLSVASFETIFFHSVSYLFSFWFPLLLNILLKCLITYN</sequence>
<dbReference type="Proteomes" id="UP000694720">
    <property type="component" value="Unplaced"/>
</dbReference>
<accession>A0A8D0YEH3</accession>
<keyword evidence="1" id="KW-0472">Membrane</keyword>
<proteinExistence type="predicted"/>
<organism evidence="2 3">
    <name type="scientific">Sus scrofa</name>
    <name type="common">Pig</name>
    <dbReference type="NCBI Taxonomy" id="9823"/>
    <lineage>
        <taxon>Eukaryota</taxon>
        <taxon>Metazoa</taxon>
        <taxon>Chordata</taxon>
        <taxon>Craniata</taxon>
        <taxon>Vertebrata</taxon>
        <taxon>Euteleostomi</taxon>
        <taxon>Mammalia</taxon>
        <taxon>Eutheria</taxon>
        <taxon>Laurasiatheria</taxon>
        <taxon>Artiodactyla</taxon>
        <taxon>Suina</taxon>
        <taxon>Suidae</taxon>
        <taxon>Sus</taxon>
    </lineage>
</organism>
<keyword evidence="1" id="KW-1133">Transmembrane helix</keyword>
<reference evidence="2" key="1">
    <citation type="submission" date="2025-08" db="UniProtKB">
        <authorList>
            <consortium name="Ensembl"/>
        </authorList>
    </citation>
    <scope>IDENTIFICATION</scope>
</reference>